<dbReference type="InterPro" id="IPR044855">
    <property type="entry name" value="CoA-Trfase_III_dom3_sf"/>
</dbReference>
<dbReference type="PROSITE" id="PS51257">
    <property type="entry name" value="PROKAR_LIPOPROTEIN"/>
    <property type="match status" value="1"/>
</dbReference>
<accession>A0A9X2BV34</accession>
<gene>
    <name evidence="2" type="ORF">M0638_09725</name>
</gene>
<name>A0A9X2BV34_9PROT</name>
<dbReference type="RefSeq" id="WP_248666786.1">
    <property type="nucleotide sequence ID" value="NZ_JALPRX010000036.1"/>
</dbReference>
<dbReference type="Proteomes" id="UP001139516">
    <property type="component" value="Unassembled WGS sequence"/>
</dbReference>
<reference evidence="2" key="1">
    <citation type="submission" date="2022-04" db="EMBL/GenBank/DDBJ databases">
        <title>Roseomonas acroporae sp. nov., isolated from coral Acropora digitifera.</title>
        <authorList>
            <person name="Sun H."/>
        </authorList>
    </citation>
    <scope>NUCLEOTIDE SEQUENCE</scope>
    <source>
        <strain evidence="2">NAR14</strain>
    </source>
</reference>
<dbReference type="InterPro" id="IPR023606">
    <property type="entry name" value="CoA-Trfase_III_dom_1_sf"/>
</dbReference>
<proteinExistence type="predicted"/>
<dbReference type="PANTHER" id="PTHR48207:SF4">
    <property type="entry name" value="BLL6097 PROTEIN"/>
    <property type="match status" value="1"/>
</dbReference>
<dbReference type="EMBL" id="JALPRX010000036">
    <property type="protein sequence ID" value="MCK8784661.1"/>
    <property type="molecule type" value="Genomic_DNA"/>
</dbReference>
<protein>
    <submittedName>
        <fullName evidence="2">CoA transferase</fullName>
    </submittedName>
</protein>
<dbReference type="SUPFAM" id="SSF89796">
    <property type="entry name" value="CoA-transferase family III (CaiB/BaiF)"/>
    <property type="match status" value="1"/>
</dbReference>
<dbReference type="Pfam" id="PF02515">
    <property type="entry name" value="CoA_transf_3"/>
    <property type="match status" value="1"/>
</dbReference>
<dbReference type="Gene3D" id="3.40.50.10540">
    <property type="entry name" value="Crotonobetainyl-coa:carnitine coa-transferase, domain 1"/>
    <property type="match status" value="1"/>
</dbReference>
<comment type="caution">
    <text evidence="2">The sequence shown here is derived from an EMBL/GenBank/DDBJ whole genome shotgun (WGS) entry which is preliminary data.</text>
</comment>
<dbReference type="AlphaFoldDB" id="A0A9X2BV34"/>
<dbReference type="Gene3D" id="3.30.1540.10">
    <property type="entry name" value="formyl-coa transferase, domain 3"/>
    <property type="match status" value="1"/>
</dbReference>
<organism evidence="2 3">
    <name type="scientific">Roseomonas acroporae</name>
    <dbReference type="NCBI Taxonomy" id="2937791"/>
    <lineage>
        <taxon>Bacteria</taxon>
        <taxon>Pseudomonadati</taxon>
        <taxon>Pseudomonadota</taxon>
        <taxon>Alphaproteobacteria</taxon>
        <taxon>Acetobacterales</taxon>
        <taxon>Roseomonadaceae</taxon>
        <taxon>Roseomonas</taxon>
    </lineage>
</organism>
<evidence type="ECO:0000313" key="2">
    <source>
        <dbReference type="EMBL" id="MCK8784661.1"/>
    </source>
</evidence>
<dbReference type="InterPro" id="IPR003673">
    <property type="entry name" value="CoA-Trfase_fam_III"/>
</dbReference>
<dbReference type="PANTHER" id="PTHR48207">
    <property type="entry name" value="SUCCINATE--HYDROXYMETHYLGLUTARATE COA-TRANSFERASE"/>
    <property type="match status" value="1"/>
</dbReference>
<dbReference type="GO" id="GO:0008410">
    <property type="term" value="F:CoA-transferase activity"/>
    <property type="evidence" value="ECO:0007669"/>
    <property type="project" value="TreeGrafter"/>
</dbReference>
<evidence type="ECO:0000256" key="1">
    <source>
        <dbReference type="ARBA" id="ARBA00022679"/>
    </source>
</evidence>
<dbReference type="InterPro" id="IPR050483">
    <property type="entry name" value="CoA-transferase_III_domain"/>
</dbReference>
<keyword evidence="1 2" id="KW-0808">Transferase</keyword>
<keyword evidence="3" id="KW-1185">Reference proteome</keyword>
<sequence length="377" mass="39026">MTEALRPYAGLFVLDAGQGVAGPYCGMLLAACGADVVKLEPPAGDWSRGLGSREGTDSVLHATYNRGKRSVVLDLREEPGRAAARALAARADVLIESFRPGIARRLGLGPEAASPGAVCVSISGFGQEGPFAERPCTDSVIQAFAGMIALNQGADGVPHKMPVVLSDIVTGLHAFIAVQAALAERARDAAPRRRVLDISLMGGTAALLAYPIAEAARQGGMPSPLNVPAGCYRGACGGWLSVALVREPEFAALAAVLGRPDLPAEPRFASFAERAAHRDALLPILRDAFAGATVAEWLPRLHAARLLAERVNTPLDWLAEPQTHAAGTMRTVAQPALGALPFPGLPGLGDALAPAPRLGEHTEAVLAMLHAEAGAAD</sequence>
<evidence type="ECO:0000313" key="3">
    <source>
        <dbReference type="Proteomes" id="UP001139516"/>
    </source>
</evidence>